<dbReference type="EMBL" id="JAMZEK010000002">
    <property type="protein sequence ID" value="MCP1374661.1"/>
    <property type="molecule type" value="Genomic_DNA"/>
</dbReference>
<evidence type="ECO:0000256" key="3">
    <source>
        <dbReference type="ARBA" id="ARBA00023315"/>
    </source>
</evidence>
<accession>A0ABT1FBB2</accession>
<keyword evidence="4" id="KW-0472">Membrane</keyword>
<keyword evidence="4" id="KW-1133">Transmembrane helix</keyword>
<reference evidence="6 7" key="1">
    <citation type="submission" date="2022-06" db="EMBL/GenBank/DDBJ databases">
        <title>Dyella sp. Sa strain:Sa Genome sequencing.</title>
        <authorList>
            <person name="Park S."/>
        </authorList>
    </citation>
    <scope>NUCLEOTIDE SEQUENCE [LARGE SCALE GENOMIC DNA]</scope>
    <source>
        <strain evidence="6 7">Sa</strain>
    </source>
</reference>
<evidence type="ECO:0000313" key="6">
    <source>
        <dbReference type="EMBL" id="MCP1374661.1"/>
    </source>
</evidence>
<sequence length="268" mass="29367">MEDTPMDLAAAGLSRRTDAWAWRLVATGASFVLFGIGGLLLRLLALPLMSLLPGGADARCRRARAAISRSFRMLVWFMHRSRVLDFRIEGAERLGNPGQMVVANHPSLIDVVFLIGQIRNANCVVKAGLFDNPCTRGPVSAAGYISNDGSMTMLERAADVLREGQCLVVFPEGTRTRPGHAPVFHRGAAAIALRGARTITPVYITVAPTTLTKAEPWYRIPERRVQVHLRVGEDIDPATFNADAPLPIASRRLNDHLHQLFDRELATS</sequence>
<evidence type="ECO:0000259" key="5">
    <source>
        <dbReference type="SMART" id="SM00563"/>
    </source>
</evidence>
<protein>
    <submittedName>
        <fullName evidence="6">1-acyl-sn-glycerol-3-phosphate acyltransferase</fullName>
    </submittedName>
</protein>
<evidence type="ECO:0000313" key="7">
    <source>
        <dbReference type="Proteomes" id="UP001204615"/>
    </source>
</evidence>
<name>A0ABT1FBB2_9GAMM</name>
<gene>
    <name evidence="6" type="ORF">NC595_11355</name>
</gene>
<dbReference type="SMART" id="SM00563">
    <property type="entry name" value="PlsC"/>
    <property type="match status" value="1"/>
</dbReference>
<dbReference type="PANTHER" id="PTHR10434">
    <property type="entry name" value="1-ACYL-SN-GLYCEROL-3-PHOSPHATE ACYLTRANSFERASE"/>
    <property type="match status" value="1"/>
</dbReference>
<keyword evidence="2" id="KW-0808">Transferase</keyword>
<comment type="pathway">
    <text evidence="1">Lipid metabolism.</text>
</comment>
<organism evidence="6 7">
    <name type="scientific">Dyella lutea</name>
    <dbReference type="NCBI Taxonomy" id="2950441"/>
    <lineage>
        <taxon>Bacteria</taxon>
        <taxon>Pseudomonadati</taxon>
        <taxon>Pseudomonadota</taxon>
        <taxon>Gammaproteobacteria</taxon>
        <taxon>Lysobacterales</taxon>
        <taxon>Rhodanobacteraceae</taxon>
        <taxon>Dyella</taxon>
    </lineage>
</organism>
<dbReference type="CDD" id="cd07989">
    <property type="entry name" value="LPLAT_AGPAT-like"/>
    <property type="match status" value="1"/>
</dbReference>
<evidence type="ECO:0000256" key="2">
    <source>
        <dbReference type="ARBA" id="ARBA00022679"/>
    </source>
</evidence>
<feature type="domain" description="Phospholipid/glycerol acyltransferase" evidence="5">
    <location>
        <begin position="99"/>
        <end position="207"/>
    </location>
</feature>
<dbReference type="GO" id="GO:0016746">
    <property type="term" value="F:acyltransferase activity"/>
    <property type="evidence" value="ECO:0007669"/>
    <property type="project" value="UniProtKB-KW"/>
</dbReference>
<evidence type="ECO:0000256" key="1">
    <source>
        <dbReference type="ARBA" id="ARBA00005189"/>
    </source>
</evidence>
<dbReference type="SUPFAM" id="SSF69593">
    <property type="entry name" value="Glycerol-3-phosphate (1)-acyltransferase"/>
    <property type="match status" value="1"/>
</dbReference>
<dbReference type="Proteomes" id="UP001204615">
    <property type="component" value="Unassembled WGS sequence"/>
</dbReference>
<keyword evidence="3 6" id="KW-0012">Acyltransferase</keyword>
<dbReference type="PANTHER" id="PTHR10434:SF66">
    <property type="entry name" value="PHOSPHOLIPID_GLYCEROL ACYLTRANSFERASE DOMAIN-CONTAINING PROTEIN"/>
    <property type="match status" value="1"/>
</dbReference>
<dbReference type="InterPro" id="IPR002123">
    <property type="entry name" value="Plipid/glycerol_acylTrfase"/>
</dbReference>
<dbReference type="RefSeq" id="WP_253566501.1">
    <property type="nucleotide sequence ID" value="NZ_JAMZEK010000002.1"/>
</dbReference>
<evidence type="ECO:0000256" key="4">
    <source>
        <dbReference type="SAM" id="Phobius"/>
    </source>
</evidence>
<keyword evidence="7" id="KW-1185">Reference proteome</keyword>
<dbReference type="Pfam" id="PF01553">
    <property type="entry name" value="Acyltransferase"/>
    <property type="match status" value="1"/>
</dbReference>
<keyword evidence="4" id="KW-0812">Transmembrane</keyword>
<feature type="transmembrane region" description="Helical" evidence="4">
    <location>
        <begin position="20"/>
        <end position="41"/>
    </location>
</feature>
<comment type="caution">
    <text evidence="6">The sequence shown here is derived from an EMBL/GenBank/DDBJ whole genome shotgun (WGS) entry which is preliminary data.</text>
</comment>
<proteinExistence type="predicted"/>